<dbReference type="InterPro" id="IPR052519">
    <property type="entry name" value="Euk-type_GlcNAc_Kinase"/>
</dbReference>
<dbReference type="Gene3D" id="3.30.420.40">
    <property type="match status" value="2"/>
</dbReference>
<comment type="caution">
    <text evidence="2">The sequence shown here is derived from an EMBL/GenBank/DDBJ whole genome shotgun (WGS) entry which is preliminary data.</text>
</comment>
<keyword evidence="3" id="KW-1185">Reference proteome</keyword>
<protein>
    <submittedName>
        <fullName evidence="2">BadF/BadG/BcrA/BcrD ATPase family protein</fullName>
    </submittedName>
</protein>
<sequence>MKSNTYFIGVDGGGSRCRVRLEDQHGKLLATASSGPANIMRNADVAEASIRQACAQAVEQSGLNITVEQLVLCAGLAGANIAGASQAFLQRQLPFAAVHLFSDLHAACAGAHRGKSGAVIVCGTGSSATRYANHSFTDFGGHGFPIGDKASGAWLGLQAIQHTLLGYDYLAPRDEVFDVVSAHFNSEQAEDIVQQCSGFNSNDYAAIVTTLMPLYQNGDSVVAGFIEQGRHYLQCLAEQAIGNSELELCLIGGLTAVYQPLLSEAIQQRIQPCAYSPEQGAILLAKQAVTSGEG</sequence>
<dbReference type="PANTHER" id="PTHR43190">
    <property type="entry name" value="N-ACETYL-D-GLUCOSAMINE KINASE"/>
    <property type="match status" value="1"/>
</dbReference>
<dbReference type="RefSeq" id="WP_123324604.1">
    <property type="nucleotide sequence ID" value="NZ_JBHRSX010000033.1"/>
</dbReference>
<dbReference type="InterPro" id="IPR002731">
    <property type="entry name" value="ATPase_BadF"/>
</dbReference>
<dbReference type="Pfam" id="PF01869">
    <property type="entry name" value="BcrAD_BadFG"/>
    <property type="match status" value="1"/>
</dbReference>
<proteinExistence type="predicted"/>
<dbReference type="InterPro" id="IPR043129">
    <property type="entry name" value="ATPase_NBD"/>
</dbReference>
<evidence type="ECO:0000313" key="3">
    <source>
        <dbReference type="Proteomes" id="UP001595477"/>
    </source>
</evidence>
<feature type="domain" description="ATPase BadF/BadG/BcrA/BcrD type" evidence="1">
    <location>
        <begin position="8"/>
        <end position="285"/>
    </location>
</feature>
<organism evidence="2 3">
    <name type="scientific">Alteromonas oceani</name>
    <dbReference type="NCBI Taxonomy" id="2071609"/>
    <lineage>
        <taxon>Bacteria</taxon>
        <taxon>Pseudomonadati</taxon>
        <taxon>Pseudomonadota</taxon>
        <taxon>Gammaproteobacteria</taxon>
        <taxon>Alteromonadales</taxon>
        <taxon>Alteromonadaceae</taxon>
        <taxon>Alteromonas/Salinimonas group</taxon>
        <taxon>Alteromonas</taxon>
    </lineage>
</organism>
<dbReference type="CDD" id="cd24082">
    <property type="entry name" value="ASKHA_NBD_GspK-like"/>
    <property type="match status" value="1"/>
</dbReference>
<dbReference type="PANTHER" id="PTHR43190:SF3">
    <property type="entry name" value="N-ACETYL-D-GLUCOSAMINE KINASE"/>
    <property type="match status" value="1"/>
</dbReference>
<name>A0ABV7K1V6_9ALTE</name>
<dbReference type="Proteomes" id="UP001595477">
    <property type="component" value="Unassembled WGS sequence"/>
</dbReference>
<evidence type="ECO:0000313" key="2">
    <source>
        <dbReference type="EMBL" id="MFC3202961.1"/>
    </source>
</evidence>
<gene>
    <name evidence="2" type="ORF">ACFOEW_14180</name>
</gene>
<accession>A0ABV7K1V6</accession>
<dbReference type="SUPFAM" id="SSF53067">
    <property type="entry name" value="Actin-like ATPase domain"/>
    <property type="match status" value="2"/>
</dbReference>
<reference evidence="3" key="1">
    <citation type="journal article" date="2019" name="Int. J. Syst. Evol. Microbiol.">
        <title>The Global Catalogue of Microorganisms (GCM) 10K type strain sequencing project: providing services to taxonomists for standard genome sequencing and annotation.</title>
        <authorList>
            <consortium name="The Broad Institute Genomics Platform"/>
            <consortium name="The Broad Institute Genome Sequencing Center for Infectious Disease"/>
            <person name="Wu L."/>
            <person name="Ma J."/>
        </authorList>
    </citation>
    <scope>NUCLEOTIDE SEQUENCE [LARGE SCALE GENOMIC DNA]</scope>
    <source>
        <strain evidence="3">KCTC 52449</strain>
    </source>
</reference>
<evidence type="ECO:0000259" key="1">
    <source>
        <dbReference type="Pfam" id="PF01869"/>
    </source>
</evidence>
<dbReference type="EMBL" id="JBHRSX010000033">
    <property type="protein sequence ID" value="MFC3202961.1"/>
    <property type="molecule type" value="Genomic_DNA"/>
</dbReference>